<name>A0A5B7F4D0_PORTR</name>
<evidence type="ECO:0000313" key="2">
    <source>
        <dbReference type="EMBL" id="MPC39424.1"/>
    </source>
</evidence>
<dbReference type="AlphaFoldDB" id="A0A5B7F4D0"/>
<sequence>MTVRRGKTGGLRRVRRGASYPKNPSQPPATHPSSPDQLPPRHSLAAHQARTPPLPHLFGNSRANTLNTLPPPACPRQPQGHAPSTPPSRYGMCWA</sequence>
<comment type="caution">
    <text evidence="2">The sequence shown here is derived from an EMBL/GenBank/DDBJ whole genome shotgun (WGS) entry which is preliminary data.</text>
</comment>
<protein>
    <submittedName>
        <fullName evidence="2">Uncharacterized protein</fullName>
    </submittedName>
</protein>
<dbReference type="EMBL" id="VSRR010004357">
    <property type="protein sequence ID" value="MPC39424.1"/>
    <property type="molecule type" value="Genomic_DNA"/>
</dbReference>
<reference evidence="2 3" key="1">
    <citation type="submission" date="2019-05" db="EMBL/GenBank/DDBJ databases">
        <title>Another draft genome of Portunus trituberculatus and its Hox gene families provides insights of decapod evolution.</title>
        <authorList>
            <person name="Jeong J.-H."/>
            <person name="Song I."/>
            <person name="Kim S."/>
            <person name="Choi T."/>
            <person name="Kim D."/>
            <person name="Ryu S."/>
            <person name="Kim W."/>
        </authorList>
    </citation>
    <scope>NUCLEOTIDE SEQUENCE [LARGE SCALE GENOMIC DNA]</scope>
    <source>
        <tissue evidence="2">Muscle</tissue>
    </source>
</reference>
<dbReference type="Proteomes" id="UP000324222">
    <property type="component" value="Unassembled WGS sequence"/>
</dbReference>
<organism evidence="2 3">
    <name type="scientific">Portunus trituberculatus</name>
    <name type="common">Swimming crab</name>
    <name type="synonym">Neptunus trituberculatus</name>
    <dbReference type="NCBI Taxonomy" id="210409"/>
    <lineage>
        <taxon>Eukaryota</taxon>
        <taxon>Metazoa</taxon>
        <taxon>Ecdysozoa</taxon>
        <taxon>Arthropoda</taxon>
        <taxon>Crustacea</taxon>
        <taxon>Multicrustacea</taxon>
        <taxon>Malacostraca</taxon>
        <taxon>Eumalacostraca</taxon>
        <taxon>Eucarida</taxon>
        <taxon>Decapoda</taxon>
        <taxon>Pleocyemata</taxon>
        <taxon>Brachyura</taxon>
        <taxon>Eubrachyura</taxon>
        <taxon>Portunoidea</taxon>
        <taxon>Portunidae</taxon>
        <taxon>Portuninae</taxon>
        <taxon>Portunus</taxon>
    </lineage>
</organism>
<feature type="region of interest" description="Disordered" evidence="1">
    <location>
        <begin position="1"/>
        <end position="95"/>
    </location>
</feature>
<feature type="compositionally biased region" description="Basic residues" evidence="1">
    <location>
        <begin position="1"/>
        <end position="16"/>
    </location>
</feature>
<proteinExistence type="predicted"/>
<evidence type="ECO:0000256" key="1">
    <source>
        <dbReference type="SAM" id="MobiDB-lite"/>
    </source>
</evidence>
<accession>A0A5B7F4D0</accession>
<gene>
    <name evidence="2" type="ORF">E2C01_032960</name>
</gene>
<keyword evidence="3" id="KW-1185">Reference proteome</keyword>
<evidence type="ECO:0000313" key="3">
    <source>
        <dbReference type="Proteomes" id="UP000324222"/>
    </source>
</evidence>